<protein>
    <recommendedName>
        <fullName evidence="6">Velvet domain-containing protein</fullName>
    </recommendedName>
</protein>
<dbReference type="Gene3D" id="2.60.40.3960">
    <property type="entry name" value="Velvet domain"/>
    <property type="match status" value="1"/>
</dbReference>
<dbReference type="GO" id="GO:0005634">
    <property type="term" value="C:nucleus"/>
    <property type="evidence" value="ECO:0007669"/>
    <property type="project" value="UniProtKB-SubCell"/>
</dbReference>
<comment type="subcellular location">
    <subcellularLocation>
        <location evidence="1">Nucleus</location>
    </subcellularLocation>
</comment>
<dbReference type="VEuPathDB" id="FungiDB:PSTT_04250"/>
<dbReference type="InterPro" id="IPR038491">
    <property type="entry name" value="Velvet_dom_sf"/>
</dbReference>
<feature type="domain" description="Velvet" evidence="6">
    <location>
        <begin position="1"/>
        <end position="254"/>
    </location>
</feature>
<keyword evidence="4" id="KW-0539">Nucleus</keyword>
<feature type="compositionally biased region" description="Acidic residues" evidence="5">
    <location>
        <begin position="263"/>
        <end position="275"/>
    </location>
</feature>
<dbReference type="InterPro" id="IPR021740">
    <property type="entry name" value="Velvet"/>
</dbReference>
<evidence type="ECO:0000259" key="6">
    <source>
        <dbReference type="PROSITE" id="PS51821"/>
    </source>
</evidence>
<dbReference type="PROSITE" id="PS51821">
    <property type="entry name" value="VELVET"/>
    <property type="match status" value="1"/>
</dbReference>
<evidence type="ECO:0000256" key="1">
    <source>
        <dbReference type="ARBA" id="ARBA00004123"/>
    </source>
</evidence>
<evidence type="ECO:0000256" key="4">
    <source>
        <dbReference type="ARBA" id="ARBA00023242"/>
    </source>
</evidence>
<dbReference type="PANTHER" id="PTHR33572:SF3">
    <property type="entry name" value="VELVET COMPLEX SUBUNIT B"/>
    <property type="match status" value="1"/>
</dbReference>
<dbReference type="Pfam" id="PF11754">
    <property type="entry name" value="Velvet"/>
    <property type="match status" value="1"/>
</dbReference>
<keyword evidence="8" id="KW-1185">Reference proteome</keyword>
<accession>A0A2S4VSQ2</accession>
<dbReference type="Proteomes" id="UP000239156">
    <property type="component" value="Unassembled WGS sequence"/>
</dbReference>
<dbReference type="InterPro" id="IPR037525">
    <property type="entry name" value="Velvet_dom"/>
</dbReference>
<feature type="region of interest" description="Disordered" evidence="5">
    <location>
        <begin position="246"/>
        <end position="275"/>
    </location>
</feature>
<organism evidence="7 8">
    <name type="scientific">Puccinia striiformis</name>
    <dbReference type="NCBI Taxonomy" id="27350"/>
    <lineage>
        <taxon>Eukaryota</taxon>
        <taxon>Fungi</taxon>
        <taxon>Dikarya</taxon>
        <taxon>Basidiomycota</taxon>
        <taxon>Pucciniomycotina</taxon>
        <taxon>Pucciniomycetes</taxon>
        <taxon>Pucciniales</taxon>
        <taxon>Pucciniaceae</taxon>
        <taxon>Puccinia</taxon>
    </lineage>
</organism>
<comment type="caution">
    <text evidence="7">The sequence shown here is derived from an EMBL/GenBank/DDBJ whole genome shotgun (WGS) entry which is preliminary data.</text>
</comment>
<gene>
    <name evidence="7" type="ORF">PSTT_04250</name>
</gene>
<dbReference type="PANTHER" id="PTHR33572">
    <property type="entry name" value="SPORE DEVELOPMENT REGULATOR VOSA"/>
    <property type="match status" value="1"/>
</dbReference>
<evidence type="ECO:0000256" key="2">
    <source>
        <dbReference type="ARBA" id="ARBA00023015"/>
    </source>
</evidence>
<evidence type="ECO:0000313" key="7">
    <source>
        <dbReference type="EMBL" id="POW12563.1"/>
    </source>
</evidence>
<evidence type="ECO:0000313" key="8">
    <source>
        <dbReference type="Proteomes" id="UP000239156"/>
    </source>
</evidence>
<sequence>MGLQPVRARMCGFGDKDRRLLTPPVIAELLVYDSRTGTPISTEFTSGTHVVHMNSTLLCIRCFAIRVYDQLSSAYDNQVPVPGPSGQTVPIPGSAGQTSAISSINHLCGPSSGAIPPSYPRPALDSPAKPNGEIAYTRNLIGALAQSASRLQGMDGQPGIFFIFHDLSGFFVSGLRLLSSEIIITSPINPPTFGINVQRAIPSVFREKIISMSQPPLHLSNISACHWHSHSPGMLGPTALTKHFSGQRVRIPTRRRKVKDEGAESTDEEVEDDEN</sequence>
<dbReference type="EMBL" id="PKSL01000030">
    <property type="protein sequence ID" value="POW12563.1"/>
    <property type="molecule type" value="Genomic_DNA"/>
</dbReference>
<keyword evidence="2" id="KW-0805">Transcription regulation</keyword>
<proteinExistence type="predicted"/>
<dbReference type="VEuPathDB" id="FungiDB:PSHT_00897"/>
<evidence type="ECO:0000256" key="5">
    <source>
        <dbReference type="SAM" id="MobiDB-lite"/>
    </source>
</evidence>
<reference evidence="7" key="1">
    <citation type="submission" date="2017-12" db="EMBL/GenBank/DDBJ databases">
        <title>Gene loss provides genomic basis for host adaptation in cereal stripe rust fungi.</title>
        <authorList>
            <person name="Xia C."/>
        </authorList>
    </citation>
    <scope>NUCLEOTIDE SEQUENCE [LARGE SCALE GENOMIC DNA]</scope>
    <source>
        <strain evidence="7">93-210</strain>
    </source>
</reference>
<name>A0A2S4VSQ2_9BASI</name>
<keyword evidence="3" id="KW-0804">Transcription</keyword>
<evidence type="ECO:0000256" key="3">
    <source>
        <dbReference type="ARBA" id="ARBA00023163"/>
    </source>
</evidence>
<dbReference type="AlphaFoldDB" id="A0A2S4VSQ2"/>